<gene>
    <name evidence="1" type="ORF">HNR40_007742</name>
</gene>
<name>A0A7W8A9Q8_9ACTN</name>
<dbReference type="Proteomes" id="UP000568380">
    <property type="component" value="Unassembled WGS sequence"/>
</dbReference>
<dbReference type="EMBL" id="JACHIN010000012">
    <property type="protein sequence ID" value="MBB5082247.1"/>
    <property type="molecule type" value="Genomic_DNA"/>
</dbReference>
<dbReference type="SUPFAM" id="SSF55961">
    <property type="entry name" value="Bet v1-like"/>
    <property type="match status" value="1"/>
</dbReference>
<organism evidence="1 2">
    <name type="scientific">Nonomuraea endophytica</name>
    <dbReference type="NCBI Taxonomy" id="714136"/>
    <lineage>
        <taxon>Bacteria</taxon>
        <taxon>Bacillati</taxon>
        <taxon>Actinomycetota</taxon>
        <taxon>Actinomycetes</taxon>
        <taxon>Streptosporangiales</taxon>
        <taxon>Streptosporangiaceae</taxon>
        <taxon>Nonomuraea</taxon>
    </lineage>
</organism>
<protein>
    <submittedName>
        <fullName evidence="1">Uncharacterized protein YndB with AHSA1/START domain</fullName>
    </submittedName>
</protein>
<dbReference type="Pfam" id="PF10604">
    <property type="entry name" value="Polyketide_cyc2"/>
    <property type="match status" value="1"/>
</dbReference>
<evidence type="ECO:0000313" key="1">
    <source>
        <dbReference type="EMBL" id="MBB5082247.1"/>
    </source>
</evidence>
<dbReference type="RefSeq" id="WP_184970266.1">
    <property type="nucleotide sequence ID" value="NZ_JACHIN010000012.1"/>
</dbReference>
<dbReference type="InterPro" id="IPR019587">
    <property type="entry name" value="Polyketide_cyclase/dehydratase"/>
</dbReference>
<keyword evidence="2" id="KW-1185">Reference proteome</keyword>
<accession>A0A7W8A9Q8</accession>
<sequence>MSEPSASARIEIAAPAQRVYELITDLANLGTWNSECRRARWVGEIKEPRRGARFVGSNRNGARRWSTRCTVTAAEPGRAFAYHVRAAGVLDVAVWRFELTPTDEGCLVEQKTWDTRGAFMRVVGGWATGVPDRVGHNTANMATTLENLKRVAERR</sequence>
<reference evidence="1 2" key="1">
    <citation type="submission" date="2020-08" db="EMBL/GenBank/DDBJ databases">
        <title>Genomic Encyclopedia of Type Strains, Phase IV (KMG-IV): sequencing the most valuable type-strain genomes for metagenomic binning, comparative biology and taxonomic classification.</title>
        <authorList>
            <person name="Goeker M."/>
        </authorList>
    </citation>
    <scope>NUCLEOTIDE SEQUENCE [LARGE SCALE GENOMIC DNA]</scope>
    <source>
        <strain evidence="1 2">DSM 45385</strain>
    </source>
</reference>
<dbReference type="AlphaFoldDB" id="A0A7W8A9Q8"/>
<dbReference type="InterPro" id="IPR023393">
    <property type="entry name" value="START-like_dom_sf"/>
</dbReference>
<proteinExistence type="predicted"/>
<dbReference type="CDD" id="cd07812">
    <property type="entry name" value="SRPBCC"/>
    <property type="match status" value="1"/>
</dbReference>
<dbReference type="Gene3D" id="3.30.530.20">
    <property type="match status" value="1"/>
</dbReference>
<evidence type="ECO:0000313" key="2">
    <source>
        <dbReference type="Proteomes" id="UP000568380"/>
    </source>
</evidence>
<comment type="caution">
    <text evidence="1">The sequence shown here is derived from an EMBL/GenBank/DDBJ whole genome shotgun (WGS) entry which is preliminary data.</text>
</comment>